<dbReference type="AlphaFoldDB" id="D1PZ96"/>
<accession>D1PZ96</accession>
<organism evidence="1 2">
    <name type="scientific">Hallella bergensis DSM 17361</name>
    <dbReference type="NCBI Taxonomy" id="585502"/>
    <lineage>
        <taxon>Bacteria</taxon>
        <taxon>Pseudomonadati</taxon>
        <taxon>Bacteroidota</taxon>
        <taxon>Bacteroidia</taxon>
        <taxon>Bacteroidales</taxon>
        <taxon>Prevotellaceae</taxon>
        <taxon>Hallella</taxon>
    </lineage>
</organism>
<sequence length="41" mass="4924">MISNRERAKLPRNPDFDKYLSVNKLQIIANFTNFESKTIYF</sequence>
<evidence type="ECO:0000313" key="1">
    <source>
        <dbReference type="EMBL" id="EFA43330.1"/>
    </source>
</evidence>
<protein>
    <submittedName>
        <fullName evidence="1">Uncharacterized protein</fullName>
    </submittedName>
</protein>
<dbReference type="Proteomes" id="UP000003160">
    <property type="component" value="Unassembled WGS sequence"/>
</dbReference>
<reference evidence="1 2" key="1">
    <citation type="submission" date="2009-10" db="EMBL/GenBank/DDBJ databases">
        <authorList>
            <person name="Qin X."/>
            <person name="Bachman B."/>
            <person name="Battles P."/>
            <person name="Bell A."/>
            <person name="Bess C."/>
            <person name="Bickham C."/>
            <person name="Chaboub L."/>
            <person name="Chen D."/>
            <person name="Coyle M."/>
            <person name="Deiros D.R."/>
            <person name="Dinh H."/>
            <person name="Forbes L."/>
            <person name="Fowler G."/>
            <person name="Francisco L."/>
            <person name="Fu Q."/>
            <person name="Gubbala S."/>
            <person name="Hale W."/>
            <person name="Han Y."/>
            <person name="Hemphill L."/>
            <person name="Highlander S.K."/>
            <person name="Hirani K."/>
            <person name="Hogues M."/>
            <person name="Jackson L."/>
            <person name="Jakkamsetti A."/>
            <person name="Javaid M."/>
            <person name="Jiang H."/>
            <person name="Korchina V."/>
            <person name="Kovar C."/>
            <person name="Lara F."/>
            <person name="Lee S."/>
            <person name="Mata R."/>
            <person name="Mathew T."/>
            <person name="Moen C."/>
            <person name="Morales K."/>
            <person name="Munidasa M."/>
            <person name="Nazareth L."/>
            <person name="Ngo R."/>
            <person name="Nguyen L."/>
            <person name="Okwuonu G."/>
            <person name="Ongeri F."/>
            <person name="Patil S."/>
            <person name="Petrosino J."/>
            <person name="Pham C."/>
            <person name="Pham P."/>
            <person name="Pu L.-L."/>
            <person name="Puazo M."/>
            <person name="Raj R."/>
            <person name="Reid J."/>
            <person name="Rouhana J."/>
            <person name="Saada N."/>
            <person name="Shang Y."/>
            <person name="Simmons D."/>
            <person name="Thornton R."/>
            <person name="Warren J."/>
            <person name="Weissenberger G."/>
            <person name="Zhang J."/>
            <person name="Zhang L."/>
            <person name="Zhou C."/>
            <person name="Zhu D."/>
            <person name="Muzny D."/>
            <person name="Worley K."/>
            <person name="Gibbs R."/>
        </authorList>
    </citation>
    <scope>NUCLEOTIDE SEQUENCE [LARGE SCALE GENOMIC DNA]</scope>
    <source>
        <strain evidence="1 2">DSM 17361</strain>
    </source>
</reference>
<evidence type="ECO:0000313" key="2">
    <source>
        <dbReference type="Proteomes" id="UP000003160"/>
    </source>
</evidence>
<dbReference type="EMBL" id="ACKS01000082">
    <property type="protein sequence ID" value="EFA43330.1"/>
    <property type="molecule type" value="Genomic_DNA"/>
</dbReference>
<keyword evidence="2" id="KW-1185">Reference proteome</keyword>
<proteinExistence type="predicted"/>
<comment type="caution">
    <text evidence="1">The sequence shown here is derived from an EMBL/GenBank/DDBJ whole genome shotgun (WGS) entry which is preliminary data.</text>
</comment>
<dbReference type="HOGENOM" id="CLU_3274412_0_0_10"/>
<gene>
    <name evidence="1" type="ORF">HMPREF0645_2281</name>
</gene>
<name>D1PZ96_9BACT</name>